<accession>A0AAN6THC4</accession>
<feature type="compositionally biased region" description="Basic residues" evidence="1">
    <location>
        <begin position="84"/>
        <end position="100"/>
    </location>
</feature>
<gene>
    <name evidence="2" type="ORF">N656DRAFT_527414</name>
</gene>
<name>A0AAN6THC4_9PEZI</name>
<protein>
    <submittedName>
        <fullName evidence="2">Uncharacterized protein</fullName>
    </submittedName>
</protein>
<dbReference type="Proteomes" id="UP001302812">
    <property type="component" value="Unassembled WGS sequence"/>
</dbReference>
<reference evidence="2" key="2">
    <citation type="submission" date="2023-05" db="EMBL/GenBank/DDBJ databases">
        <authorList>
            <consortium name="Lawrence Berkeley National Laboratory"/>
            <person name="Steindorff A."/>
            <person name="Hensen N."/>
            <person name="Bonometti L."/>
            <person name="Westerberg I."/>
            <person name="Brannstrom I.O."/>
            <person name="Guillou S."/>
            <person name="Cros-Aarteil S."/>
            <person name="Calhoun S."/>
            <person name="Haridas S."/>
            <person name="Kuo A."/>
            <person name="Mondo S."/>
            <person name="Pangilinan J."/>
            <person name="Riley R."/>
            <person name="Labutti K."/>
            <person name="Andreopoulos B."/>
            <person name="Lipzen A."/>
            <person name="Chen C."/>
            <person name="Yanf M."/>
            <person name="Daum C."/>
            <person name="Ng V."/>
            <person name="Clum A."/>
            <person name="Ohm R."/>
            <person name="Martin F."/>
            <person name="Silar P."/>
            <person name="Natvig D."/>
            <person name="Lalanne C."/>
            <person name="Gautier V."/>
            <person name="Ament-Velasquez S.L."/>
            <person name="Kruys A."/>
            <person name="Hutchinson M.I."/>
            <person name="Powell A.J."/>
            <person name="Barry K."/>
            <person name="Miller A.N."/>
            <person name="Grigoriev I.V."/>
            <person name="Debuchy R."/>
            <person name="Gladieux P."/>
            <person name="Thoren M.H."/>
            <person name="Johannesson H."/>
        </authorList>
    </citation>
    <scope>NUCLEOTIDE SEQUENCE</scope>
    <source>
        <strain evidence="2">CBS 508.74</strain>
    </source>
</reference>
<evidence type="ECO:0000313" key="2">
    <source>
        <dbReference type="EMBL" id="KAK4114453.1"/>
    </source>
</evidence>
<evidence type="ECO:0000256" key="1">
    <source>
        <dbReference type="SAM" id="MobiDB-lite"/>
    </source>
</evidence>
<evidence type="ECO:0000313" key="3">
    <source>
        <dbReference type="Proteomes" id="UP001302812"/>
    </source>
</evidence>
<dbReference type="RefSeq" id="XP_064672023.1">
    <property type="nucleotide sequence ID" value="XM_064809966.1"/>
</dbReference>
<reference evidence="2" key="1">
    <citation type="journal article" date="2023" name="Mol. Phylogenet. Evol.">
        <title>Genome-scale phylogeny and comparative genomics of the fungal order Sordariales.</title>
        <authorList>
            <person name="Hensen N."/>
            <person name="Bonometti L."/>
            <person name="Westerberg I."/>
            <person name="Brannstrom I.O."/>
            <person name="Guillou S."/>
            <person name="Cros-Aarteil S."/>
            <person name="Calhoun S."/>
            <person name="Haridas S."/>
            <person name="Kuo A."/>
            <person name="Mondo S."/>
            <person name="Pangilinan J."/>
            <person name="Riley R."/>
            <person name="LaButti K."/>
            <person name="Andreopoulos B."/>
            <person name="Lipzen A."/>
            <person name="Chen C."/>
            <person name="Yan M."/>
            <person name="Daum C."/>
            <person name="Ng V."/>
            <person name="Clum A."/>
            <person name="Steindorff A."/>
            <person name="Ohm R.A."/>
            <person name="Martin F."/>
            <person name="Silar P."/>
            <person name="Natvig D.O."/>
            <person name="Lalanne C."/>
            <person name="Gautier V."/>
            <person name="Ament-Velasquez S.L."/>
            <person name="Kruys A."/>
            <person name="Hutchinson M.I."/>
            <person name="Powell A.J."/>
            <person name="Barry K."/>
            <person name="Miller A.N."/>
            <person name="Grigoriev I.V."/>
            <person name="Debuchy R."/>
            <person name="Gladieux P."/>
            <person name="Hiltunen Thoren M."/>
            <person name="Johannesson H."/>
        </authorList>
    </citation>
    <scope>NUCLEOTIDE SEQUENCE</scope>
    <source>
        <strain evidence="2">CBS 508.74</strain>
    </source>
</reference>
<comment type="caution">
    <text evidence="2">The sequence shown here is derived from an EMBL/GenBank/DDBJ whole genome shotgun (WGS) entry which is preliminary data.</text>
</comment>
<dbReference type="EMBL" id="MU853336">
    <property type="protein sequence ID" value="KAK4114453.1"/>
    <property type="molecule type" value="Genomic_DNA"/>
</dbReference>
<sequence>MQMAGNLHQQKRLMRPSIRLPVPLISPYFPSLSPSECVRPIANPRLSHTSAASTAPPISLCAAKLHPSRPKPYHPRASDTTGIGRRKRQHTNKTRDRQRKVNSTEKSVSIACEAGI</sequence>
<proteinExistence type="predicted"/>
<dbReference type="GeneID" id="89934090"/>
<organism evidence="2 3">
    <name type="scientific">Canariomyces notabilis</name>
    <dbReference type="NCBI Taxonomy" id="2074819"/>
    <lineage>
        <taxon>Eukaryota</taxon>
        <taxon>Fungi</taxon>
        <taxon>Dikarya</taxon>
        <taxon>Ascomycota</taxon>
        <taxon>Pezizomycotina</taxon>
        <taxon>Sordariomycetes</taxon>
        <taxon>Sordariomycetidae</taxon>
        <taxon>Sordariales</taxon>
        <taxon>Chaetomiaceae</taxon>
        <taxon>Canariomyces</taxon>
    </lineage>
</organism>
<dbReference type="AlphaFoldDB" id="A0AAN6THC4"/>
<keyword evidence="3" id="KW-1185">Reference proteome</keyword>
<feature type="region of interest" description="Disordered" evidence="1">
    <location>
        <begin position="64"/>
        <end position="116"/>
    </location>
</feature>